<feature type="domain" description="Protein kinase" evidence="13">
    <location>
        <begin position="86"/>
        <end position="372"/>
    </location>
</feature>
<comment type="catalytic activity">
    <reaction evidence="9">
        <text>L-threonyl-[protein] + ATP = O-phospho-L-threonyl-[protein] + ADP + H(+)</text>
        <dbReference type="Rhea" id="RHEA:46608"/>
        <dbReference type="Rhea" id="RHEA-COMP:11060"/>
        <dbReference type="Rhea" id="RHEA-COMP:11605"/>
        <dbReference type="ChEBI" id="CHEBI:15378"/>
        <dbReference type="ChEBI" id="CHEBI:30013"/>
        <dbReference type="ChEBI" id="CHEBI:30616"/>
        <dbReference type="ChEBI" id="CHEBI:61977"/>
        <dbReference type="ChEBI" id="CHEBI:456216"/>
        <dbReference type="EC" id="2.7.11.1"/>
    </reaction>
</comment>
<dbReference type="InterPro" id="IPR011009">
    <property type="entry name" value="Kinase-like_dom_sf"/>
</dbReference>
<evidence type="ECO:0000256" key="6">
    <source>
        <dbReference type="ARBA" id="ARBA00022741"/>
    </source>
</evidence>
<dbReference type="GO" id="GO:0106310">
    <property type="term" value="F:protein serine kinase activity"/>
    <property type="evidence" value="ECO:0007669"/>
    <property type="project" value="RHEA"/>
</dbReference>
<keyword evidence="15" id="KW-1185">Reference proteome</keyword>
<dbReference type="InterPro" id="IPR000719">
    <property type="entry name" value="Prot_kinase_dom"/>
</dbReference>
<evidence type="ECO:0000256" key="5">
    <source>
        <dbReference type="ARBA" id="ARBA00022679"/>
    </source>
</evidence>
<dbReference type="GO" id="GO:0005524">
    <property type="term" value="F:ATP binding"/>
    <property type="evidence" value="ECO:0007669"/>
    <property type="project" value="UniProtKB-UniRule"/>
</dbReference>
<feature type="binding site" evidence="11">
    <location>
        <position position="123"/>
    </location>
    <ligand>
        <name>ATP</name>
        <dbReference type="ChEBI" id="CHEBI:30616"/>
    </ligand>
</feature>
<evidence type="ECO:0000256" key="2">
    <source>
        <dbReference type="ARBA" id="ARBA00012513"/>
    </source>
</evidence>
<dbReference type="PANTHER" id="PTHR45621">
    <property type="entry name" value="OS01G0588500 PROTEIN-RELATED"/>
    <property type="match status" value="1"/>
</dbReference>
<evidence type="ECO:0000256" key="9">
    <source>
        <dbReference type="ARBA" id="ARBA00047899"/>
    </source>
</evidence>
<dbReference type="FunFam" id="1.10.510.10:FF:000095">
    <property type="entry name" value="protein STRUBBELIG-RECEPTOR FAMILY 8"/>
    <property type="match status" value="1"/>
</dbReference>
<gene>
    <name evidence="14" type="ORF">RCOM_1045370</name>
</gene>
<dbReference type="GO" id="GO:0004674">
    <property type="term" value="F:protein serine/threonine kinase activity"/>
    <property type="evidence" value="ECO:0007669"/>
    <property type="project" value="UniProtKB-KW"/>
</dbReference>
<dbReference type="InterPro" id="IPR001245">
    <property type="entry name" value="Ser-Thr/Tyr_kinase_cat_dom"/>
</dbReference>
<dbReference type="SUPFAM" id="SSF56112">
    <property type="entry name" value="Protein kinase-like (PK-like)"/>
    <property type="match status" value="1"/>
</dbReference>
<dbReference type="InterPro" id="IPR008271">
    <property type="entry name" value="Ser/Thr_kinase_AS"/>
</dbReference>
<keyword evidence="4 12" id="KW-0723">Serine/threonine-protein kinase</keyword>
<evidence type="ECO:0000313" key="15">
    <source>
        <dbReference type="Proteomes" id="UP000008311"/>
    </source>
</evidence>
<reference evidence="15" key="1">
    <citation type="journal article" date="2010" name="Nat. Biotechnol.">
        <title>Draft genome sequence of the oilseed species Ricinus communis.</title>
        <authorList>
            <person name="Chan A.P."/>
            <person name="Crabtree J."/>
            <person name="Zhao Q."/>
            <person name="Lorenzi H."/>
            <person name="Orvis J."/>
            <person name="Puiu D."/>
            <person name="Melake-Berhan A."/>
            <person name="Jones K.M."/>
            <person name="Redman J."/>
            <person name="Chen G."/>
            <person name="Cahoon E.B."/>
            <person name="Gedil M."/>
            <person name="Stanke M."/>
            <person name="Haas B.J."/>
            <person name="Wortman J.R."/>
            <person name="Fraser-Liggett C.M."/>
            <person name="Ravel J."/>
            <person name="Rabinowicz P.D."/>
        </authorList>
    </citation>
    <scope>NUCLEOTIDE SEQUENCE [LARGE SCALE GENOMIC DNA]</scope>
    <source>
        <strain evidence="15">cv. Hale</strain>
    </source>
</reference>
<evidence type="ECO:0000256" key="7">
    <source>
        <dbReference type="ARBA" id="ARBA00022777"/>
    </source>
</evidence>
<keyword evidence="7 14" id="KW-0418">Kinase</keyword>
<dbReference type="Gene3D" id="1.10.510.10">
    <property type="entry name" value="Transferase(Phosphotransferase) domain 1"/>
    <property type="match status" value="1"/>
</dbReference>
<keyword evidence="3" id="KW-0472">Membrane</keyword>
<dbReference type="eggNOG" id="KOG1187">
    <property type="taxonomic scope" value="Eukaryota"/>
</dbReference>
<evidence type="ECO:0000256" key="8">
    <source>
        <dbReference type="ARBA" id="ARBA00022840"/>
    </source>
</evidence>
<evidence type="ECO:0000256" key="12">
    <source>
        <dbReference type="RuleBase" id="RU000304"/>
    </source>
</evidence>
<dbReference type="InterPro" id="IPR017441">
    <property type="entry name" value="Protein_kinase_ATP_BS"/>
</dbReference>
<proteinExistence type="inferred from homology"/>
<dbReference type="FunFam" id="3.30.200.20:FF:000228">
    <property type="entry name" value="Serine/threonine-protein kinase BIK1"/>
    <property type="match status" value="1"/>
</dbReference>
<evidence type="ECO:0000256" key="10">
    <source>
        <dbReference type="ARBA" id="ARBA00048679"/>
    </source>
</evidence>
<comment type="catalytic activity">
    <reaction evidence="10">
        <text>L-seryl-[protein] + ATP = O-phospho-L-seryl-[protein] + ADP + H(+)</text>
        <dbReference type="Rhea" id="RHEA:17989"/>
        <dbReference type="Rhea" id="RHEA-COMP:9863"/>
        <dbReference type="Rhea" id="RHEA-COMP:11604"/>
        <dbReference type="ChEBI" id="CHEBI:15378"/>
        <dbReference type="ChEBI" id="CHEBI:29999"/>
        <dbReference type="ChEBI" id="CHEBI:30616"/>
        <dbReference type="ChEBI" id="CHEBI:83421"/>
        <dbReference type="ChEBI" id="CHEBI:456216"/>
        <dbReference type="EC" id="2.7.11.1"/>
    </reaction>
</comment>
<dbReference type="PROSITE" id="PS00107">
    <property type="entry name" value="PROTEIN_KINASE_ATP"/>
    <property type="match status" value="1"/>
</dbReference>
<evidence type="ECO:0000259" key="13">
    <source>
        <dbReference type="PROSITE" id="PS50011"/>
    </source>
</evidence>
<dbReference type="AlphaFoldDB" id="B9SBW7"/>
<dbReference type="InterPro" id="IPR050823">
    <property type="entry name" value="Plant_Ser_Thr_Prot_Kinase"/>
</dbReference>
<dbReference type="Proteomes" id="UP000008311">
    <property type="component" value="Unassembled WGS sequence"/>
</dbReference>
<evidence type="ECO:0000256" key="3">
    <source>
        <dbReference type="ARBA" id="ARBA00022475"/>
    </source>
</evidence>
<sequence>MSSGDTSFLDGNFSGESWFSMASTNLTTWASQANEKISAKLGINARKHKEVLLPIENMRLLDREITADSNLMVFTLEELKLATFNFKREKVLGRGGFGNVYKGRIRNKIPCQDAKMLAIAVKKLEASSRQGFQQWRTEVNLLGRLSHPNIVKLLGYCQENQSFLIVYEFMENGSLNYHLFRKDSKYLLPWETRIKVMIGMARGLSYLHTIEDPIIYRDFKSSNILLDESYIAKISDFGLAKRRCTPDIVEIEECVIGTNGYAAPEYIATGKVDIKSDVYGFGVVLIEMLTGLRAIDKRRPAAERKLLDWIKPHLSSRRELKDIMDSRLQGKYAFKEASEIARIALRCVDPYYKRPSMSEVVDRLEKIGVPYRIDEA</sequence>
<dbReference type="EC" id="2.7.11.1" evidence="2"/>
<dbReference type="OrthoDB" id="4062651at2759"/>
<organism evidence="14 15">
    <name type="scientific">Ricinus communis</name>
    <name type="common">Castor bean</name>
    <dbReference type="NCBI Taxonomy" id="3988"/>
    <lineage>
        <taxon>Eukaryota</taxon>
        <taxon>Viridiplantae</taxon>
        <taxon>Streptophyta</taxon>
        <taxon>Embryophyta</taxon>
        <taxon>Tracheophyta</taxon>
        <taxon>Spermatophyta</taxon>
        <taxon>Magnoliopsida</taxon>
        <taxon>eudicotyledons</taxon>
        <taxon>Gunneridae</taxon>
        <taxon>Pentapetalae</taxon>
        <taxon>rosids</taxon>
        <taxon>fabids</taxon>
        <taxon>Malpighiales</taxon>
        <taxon>Euphorbiaceae</taxon>
        <taxon>Acalyphoideae</taxon>
        <taxon>Acalypheae</taxon>
        <taxon>Ricinus</taxon>
    </lineage>
</organism>
<comment type="subcellular location">
    <subcellularLocation>
        <location evidence="1">Cell membrane</location>
    </subcellularLocation>
</comment>
<evidence type="ECO:0000313" key="14">
    <source>
        <dbReference type="EMBL" id="EEF38945.1"/>
    </source>
</evidence>
<dbReference type="InParanoid" id="B9SBW7"/>
<dbReference type="GO" id="GO:0005886">
    <property type="term" value="C:plasma membrane"/>
    <property type="evidence" value="ECO:0007669"/>
    <property type="project" value="UniProtKB-SubCell"/>
</dbReference>
<dbReference type="PROSITE" id="PS00108">
    <property type="entry name" value="PROTEIN_KINASE_ST"/>
    <property type="match status" value="1"/>
</dbReference>
<evidence type="ECO:0000256" key="1">
    <source>
        <dbReference type="ARBA" id="ARBA00004236"/>
    </source>
</evidence>
<dbReference type="PROSITE" id="PS50011">
    <property type="entry name" value="PROTEIN_KINASE_DOM"/>
    <property type="match status" value="1"/>
</dbReference>
<keyword evidence="3" id="KW-1003">Cell membrane</keyword>
<dbReference type="STRING" id="3988.B9SBW7"/>
<keyword evidence="6 11" id="KW-0547">Nucleotide-binding</keyword>
<evidence type="ECO:0000256" key="11">
    <source>
        <dbReference type="PROSITE-ProRule" id="PRU10141"/>
    </source>
</evidence>
<dbReference type="EMBL" id="EQ973917">
    <property type="protein sequence ID" value="EEF38945.1"/>
    <property type="molecule type" value="Genomic_DNA"/>
</dbReference>
<keyword evidence="5 14" id="KW-0808">Transferase</keyword>
<dbReference type="Gene3D" id="3.30.200.20">
    <property type="entry name" value="Phosphorylase Kinase, domain 1"/>
    <property type="match status" value="1"/>
</dbReference>
<name>B9SBW7_RICCO</name>
<dbReference type="CDD" id="cd14066">
    <property type="entry name" value="STKc_IRAK"/>
    <property type="match status" value="1"/>
</dbReference>
<keyword evidence="8 11" id="KW-0067">ATP-binding</keyword>
<accession>B9SBW7</accession>
<protein>
    <recommendedName>
        <fullName evidence="2">non-specific serine/threonine protein kinase</fullName>
        <ecNumber evidence="2">2.7.11.1</ecNumber>
    </recommendedName>
</protein>
<dbReference type="Pfam" id="PF07714">
    <property type="entry name" value="PK_Tyr_Ser-Thr"/>
    <property type="match status" value="1"/>
</dbReference>
<comment type="similarity">
    <text evidence="12">Belongs to the protein kinase superfamily.</text>
</comment>
<evidence type="ECO:0000256" key="4">
    <source>
        <dbReference type="ARBA" id="ARBA00022527"/>
    </source>
</evidence>